<evidence type="ECO:0000313" key="1">
    <source>
        <dbReference type="EMBL" id="KAJ5192087.1"/>
    </source>
</evidence>
<gene>
    <name evidence="1" type="ORF">N7449_008229</name>
</gene>
<protein>
    <submittedName>
        <fullName evidence="1">Uncharacterized protein</fullName>
    </submittedName>
</protein>
<comment type="caution">
    <text evidence="1">The sequence shown here is derived from an EMBL/GenBank/DDBJ whole genome shotgun (WGS) entry which is preliminary data.</text>
</comment>
<reference evidence="1" key="2">
    <citation type="journal article" date="2023" name="IMA Fungus">
        <title>Comparative genomic study of the Penicillium genus elucidates a diverse pangenome and 15 lateral gene transfer events.</title>
        <authorList>
            <person name="Petersen C."/>
            <person name="Sorensen T."/>
            <person name="Nielsen M.R."/>
            <person name="Sondergaard T.E."/>
            <person name="Sorensen J.L."/>
            <person name="Fitzpatrick D.A."/>
            <person name="Frisvad J.C."/>
            <person name="Nielsen K.L."/>
        </authorList>
    </citation>
    <scope>NUCLEOTIDE SEQUENCE</scope>
    <source>
        <strain evidence="1">IBT 20477</strain>
    </source>
</reference>
<dbReference type="Proteomes" id="UP001150942">
    <property type="component" value="Unassembled WGS sequence"/>
</dbReference>
<accession>A0A9W9J9K1</accession>
<keyword evidence="2" id="KW-1185">Reference proteome</keyword>
<dbReference type="AlphaFoldDB" id="A0A9W9J9K1"/>
<organism evidence="1 2">
    <name type="scientific">Penicillium cf. viridicatum</name>
    <dbReference type="NCBI Taxonomy" id="2972119"/>
    <lineage>
        <taxon>Eukaryota</taxon>
        <taxon>Fungi</taxon>
        <taxon>Dikarya</taxon>
        <taxon>Ascomycota</taxon>
        <taxon>Pezizomycotina</taxon>
        <taxon>Eurotiomycetes</taxon>
        <taxon>Eurotiomycetidae</taxon>
        <taxon>Eurotiales</taxon>
        <taxon>Aspergillaceae</taxon>
        <taxon>Penicillium</taxon>
    </lineage>
</organism>
<proteinExistence type="predicted"/>
<dbReference type="OrthoDB" id="4524525at2759"/>
<sequence length="139" mass="15470">MCDSLNLARPYRSLVVPEVQQAMDCANVESLRESRSRHPSSHFSSIALEVAVLIAEWVCPVKYTLDDIKNVGTQEGEISSGLQLRLNLRCLIVDRTRFSSNGLASREQVLGVMLDLEKVCLNQAKTIQGERLALKEIAN</sequence>
<reference evidence="1" key="1">
    <citation type="submission" date="2022-11" db="EMBL/GenBank/DDBJ databases">
        <authorList>
            <person name="Petersen C."/>
        </authorList>
    </citation>
    <scope>NUCLEOTIDE SEQUENCE</scope>
    <source>
        <strain evidence="1">IBT 20477</strain>
    </source>
</reference>
<dbReference type="EMBL" id="JAPQKQ010000006">
    <property type="protein sequence ID" value="KAJ5192087.1"/>
    <property type="molecule type" value="Genomic_DNA"/>
</dbReference>
<evidence type="ECO:0000313" key="2">
    <source>
        <dbReference type="Proteomes" id="UP001150942"/>
    </source>
</evidence>
<name>A0A9W9J9K1_9EURO</name>